<comment type="similarity">
    <text evidence="5">Belongs to the SAT4 family.</text>
</comment>
<organism evidence="8 9">
    <name type="scientific">Ramalina farinacea</name>
    <dbReference type="NCBI Taxonomy" id="258253"/>
    <lineage>
        <taxon>Eukaryota</taxon>
        <taxon>Fungi</taxon>
        <taxon>Dikarya</taxon>
        <taxon>Ascomycota</taxon>
        <taxon>Pezizomycotina</taxon>
        <taxon>Lecanoromycetes</taxon>
        <taxon>OSLEUM clade</taxon>
        <taxon>Lecanoromycetidae</taxon>
        <taxon>Lecanorales</taxon>
        <taxon>Lecanorineae</taxon>
        <taxon>Ramalinaceae</taxon>
        <taxon>Ramalina</taxon>
    </lineage>
</organism>
<gene>
    <name evidence="8" type="ORF">OHK93_007937</name>
</gene>
<evidence type="ECO:0000256" key="1">
    <source>
        <dbReference type="ARBA" id="ARBA00004141"/>
    </source>
</evidence>
<dbReference type="Proteomes" id="UP001161017">
    <property type="component" value="Unassembled WGS sequence"/>
</dbReference>
<dbReference type="PANTHER" id="PTHR33048">
    <property type="entry name" value="PTH11-LIKE INTEGRAL MEMBRANE PROTEIN (AFU_ORTHOLOGUE AFUA_5G11245)"/>
    <property type="match status" value="1"/>
</dbReference>
<keyword evidence="2 6" id="KW-0812">Transmembrane</keyword>
<feature type="transmembrane region" description="Helical" evidence="6">
    <location>
        <begin position="218"/>
        <end position="237"/>
    </location>
</feature>
<keyword evidence="3 6" id="KW-1133">Transmembrane helix</keyword>
<evidence type="ECO:0000256" key="5">
    <source>
        <dbReference type="ARBA" id="ARBA00038359"/>
    </source>
</evidence>
<sequence length="347" mass="39083">MPAPDSPALAPPPGVVPDFYNPYSLSAYHHVVAAQGAILTTVMVIARIYTKRFVLKKVSLEDSDHGGGTRQWNVLYIDYQYNTKVDLLRIQFQPSDHRQYNNYGDMVYSFALLSTKLSIMLLIQRVFCSVQRDIAYWLTTFLMFANTAFYTAFLIGPAAQCIPRSKIWNMDEPGTCVDINKLYVASAVFNLLSDVAMLSVPIFMIWGLQMSIRRKIGVSAIFATGGLACISSILRAVFNVRLTKTDDYTYVHMQSALWAEAEIVFGLLCSCLVVMPRLYQHFCAITPYTTRSTSVANDKRSHTRAYGRSKKEWVDLGDRAERARDDFHKKARLGDEEAMDSALKDGG</sequence>
<dbReference type="InterPro" id="IPR052337">
    <property type="entry name" value="SAT4-like"/>
</dbReference>
<feature type="transmembrane region" description="Helical" evidence="6">
    <location>
        <begin position="182"/>
        <end position="206"/>
    </location>
</feature>
<dbReference type="GO" id="GO:0016020">
    <property type="term" value="C:membrane"/>
    <property type="evidence" value="ECO:0007669"/>
    <property type="project" value="UniProtKB-SubCell"/>
</dbReference>
<name>A0AA43QMM7_9LECA</name>
<evidence type="ECO:0000256" key="2">
    <source>
        <dbReference type="ARBA" id="ARBA00022692"/>
    </source>
</evidence>
<feature type="transmembrane region" description="Helical" evidence="6">
    <location>
        <begin position="27"/>
        <end position="49"/>
    </location>
</feature>
<keyword evidence="9" id="KW-1185">Reference proteome</keyword>
<protein>
    <recommendedName>
        <fullName evidence="7">Rhodopsin domain-containing protein</fullName>
    </recommendedName>
</protein>
<evidence type="ECO:0000256" key="3">
    <source>
        <dbReference type="ARBA" id="ARBA00022989"/>
    </source>
</evidence>
<feature type="domain" description="Rhodopsin" evidence="7">
    <location>
        <begin position="100"/>
        <end position="280"/>
    </location>
</feature>
<evidence type="ECO:0000256" key="6">
    <source>
        <dbReference type="SAM" id="Phobius"/>
    </source>
</evidence>
<accession>A0AA43QMM7</accession>
<evidence type="ECO:0000259" key="7">
    <source>
        <dbReference type="Pfam" id="PF20684"/>
    </source>
</evidence>
<keyword evidence="4 6" id="KW-0472">Membrane</keyword>
<evidence type="ECO:0000256" key="4">
    <source>
        <dbReference type="ARBA" id="ARBA00023136"/>
    </source>
</evidence>
<dbReference type="EMBL" id="JAPUFD010000008">
    <property type="protein sequence ID" value="MDI1488662.1"/>
    <property type="molecule type" value="Genomic_DNA"/>
</dbReference>
<proteinExistence type="inferred from homology"/>
<reference evidence="8" key="1">
    <citation type="journal article" date="2023" name="Genome Biol. Evol.">
        <title>First Whole Genome Sequence and Flow Cytometry Genome Size Data for the Lichen-Forming Fungus Ramalina farinacea (Ascomycota).</title>
        <authorList>
            <person name="Llewellyn T."/>
            <person name="Mian S."/>
            <person name="Hill R."/>
            <person name="Leitch I.J."/>
            <person name="Gaya E."/>
        </authorList>
    </citation>
    <scope>NUCLEOTIDE SEQUENCE</scope>
    <source>
        <strain evidence="8">LIQ254RAFAR</strain>
    </source>
</reference>
<feature type="transmembrane region" description="Helical" evidence="6">
    <location>
        <begin position="134"/>
        <end position="155"/>
    </location>
</feature>
<dbReference type="Pfam" id="PF20684">
    <property type="entry name" value="Fung_rhodopsin"/>
    <property type="match status" value="1"/>
</dbReference>
<evidence type="ECO:0000313" key="9">
    <source>
        <dbReference type="Proteomes" id="UP001161017"/>
    </source>
</evidence>
<evidence type="ECO:0000313" key="8">
    <source>
        <dbReference type="EMBL" id="MDI1488662.1"/>
    </source>
</evidence>
<dbReference type="PANTHER" id="PTHR33048:SF47">
    <property type="entry name" value="INTEGRAL MEMBRANE PROTEIN-RELATED"/>
    <property type="match status" value="1"/>
</dbReference>
<comment type="subcellular location">
    <subcellularLocation>
        <location evidence="1">Membrane</location>
        <topology evidence="1">Multi-pass membrane protein</topology>
    </subcellularLocation>
</comment>
<dbReference type="InterPro" id="IPR049326">
    <property type="entry name" value="Rhodopsin_dom_fungi"/>
</dbReference>
<dbReference type="AlphaFoldDB" id="A0AA43QMM7"/>
<comment type="caution">
    <text evidence="8">The sequence shown here is derived from an EMBL/GenBank/DDBJ whole genome shotgun (WGS) entry which is preliminary data.</text>
</comment>